<gene>
    <name evidence="1" type="ORF">M9H77_27092</name>
</gene>
<organism evidence="1 2">
    <name type="scientific">Catharanthus roseus</name>
    <name type="common">Madagascar periwinkle</name>
    <name type="synonym">Vinca rosea</name>
    <dbReference type="NCBI Taxonomy" id="4058"/>
    <lineage>
        <taxon>Eukaryota</taxon>
        <taxon>Viridiplantae</taxon>
        <taxon>Streptophyta</taxon>
        <taxon>Embryophyta</taxon>
        <taxon>Tracheophyta</taxon>
        <taxon>Spermatophyta</taxon>
        <taxon>Magnoliopsida</taxon>
        <taxon>eudicotyledons</taxon>
        <taxon>Gunneridae</taxon>
        <taxon>Pentapetalae</taxon>
        <taxon>asterids</taxon>
        <taxon>lamiids</taxon>
        <taxon>Gentianales</taxon>
        <taxon>Apocynaceae</taxon>
        <taxon>Rauvolfioideae</taxon>
        <taxon>Vinceae</taxon>
        <taxon>Catharanthinae</taxon>
        <taxon>Catharanthus</taxon>
    </lineage>
</organism>
<evidence type="ECO:0000313" key="1">
    <source>
        <dbReference type="EMBL" id="KAI5658299.1"/>
    </source>
</evidence>
<sequence length="610" mass="68041">MEDEVMDGNGHGIIKGKGGFRAARFIYALVSMDNMGFVANMVSLVMYFNLVLHFDVSGAANTLTNFMGSTFLLSIFGGFISDTYIDRFKASIIFGIFEILGLVLMTIQAHYKSLQPDACGNKSSCVHGSSAVILYIALSLYAVGSGGIKASVPTLGADQFDRRNPKEAKALARYFNWLLLVTTWGGVIGVTVIVWVSTDKAWWKGLLISLLVSSFGFLVFAFGKPLYRLQEPGESPILRIIQVIVVAIKNRKLSAPKSAEELHESDDKESVSGKITHSEQFRFLDKAAILRDGTQPGVWKVCTVTQVEEVKILTRMLPIIFSTIIMNTCLAQLQTFSVQQGYMMNRYMGSFQVPAPSVPVIPLFFMSILIPIYEYLFVPFARKITGHPSGITQLQRVGVGLFLSIISMAVAALIEVKRRNQSLDSHMLKPIHVFWLAFQYGIFGIADMFTLVGLLEFFYREAPEGMKSLATSFTWLSLSFGYFLSSIFVDIINKITRKKTHDKQGWLEGLYLDSYKLDLFYWFLAVLSCLNFFNYLFWASWYKYKKESDDDQKKNSVDCTTTEDGGMKGGAAAEEEEIGATTIEVTAAAEEEESSKTATNTLDDNGEKLK</sequence>
<evidence type="ECO:0000313" key="2">
    <source>
        <dbReference type="Proteomes" id="UP001060085"/>
    </source>
</evidence>
<accession>A0ACC0ABY2</accession>
<name>A0ACC0ABY2_CATRO</name>
<keyword evidence="2" id="KW-1185">Reference proteome</keyword>
<protein>
    <submittedName>
        <fullName evidence="1">Uncharacterized protein</fullName>
    </submittedName>
</protein>
<reference evidence="2" key="1">
    <citation type="journal article" date="2023" name="Nat. Plants">
        <title>Single-cell RNA sequencing provides a high-resolution roadmap for understanding the multicellular compartmentation of specialized metabolism.</title>
        <authorList>
            <person name="Sun S."/>
            <person name="Shen X."/>
            <person name="Li Y."/>
            <person name="Li Y."/>
            <person name="Wang S."/>
            <person name="Li R."/>
            <person name="Zhang H."/>
            <person name="Shen G."/>
            <person name="Guo B."/>
            <person name="Wei J."/>
            <person name="Xu J."/>
            <person name="St-Pierre B."/>
            <person name="Chen S."/>
            <person name="Sun C."/>
        </authorList>
    </citation>
    <scope>NUCLEOTIDE SEQUENCE [LARGE SCALE GENOMIC DNA]</scope>
</reference>
<comment type="caution">
    <text evidence="1">The sequence shown here is derived from an EMBL/GenBank/DDBJ whole genome shotgun (WGS) entry which is preliminary data.</text>
</comment>
<dbReference type="EMBL" id="CM044706">
    <property type="protein sequence ID" value="KAI5658299.1"/>
    <property type="molecule type" value="Genomic_DNA"/>
</dbReference>
<dbReference type="Proteomes" id="UP001060085">
    <property type="component" value="Linkage Group LG06"/>
</dbReference>
<proteinExistence type="predicted"/>